<dbReference type="InterPro" id="IPR007863">
    <property type="entry name" value="Peptidase_M16_C"/>
</dbReference>
<dbReference type="SUPFAM" id="SSF63411">
    <property type="entry name" value="LuxS/MPP-like metallohydrolase"/>
    <property type="match status" value="2"/>
</dbReference>
<proteinExistence type="inferred from homology"/>
<dbReference type="Pfam" id="PF00675">
    <property type="entry name" value="Peptidase_M16"/>
    <property type="match status" value="1"/>
</dbReference>
<organism evidence="5 6">
    <name type="scientific">Streptomyces thermodiastaticus</name>
    <dbReference type="NCBI Taxonomy" id="44061"/>
    <lineage>
        <taxon>Bacteria</taxon>
        <taxon>Bacillati</taxon>
        <taxon>Actinomycetota</taxon>
        <taxon>Actinomycetes</taxon>
        <taxon>Kitasatosporales</taxon>
        <taxon>Streptomycetaceae</taxon>
        <taxon>Streptomyces</taxon>
    </lineage>
</organism>
<dbReference type="InterPro" id="IPR011765">
    <property type="entry name" value="Pept_M16_N"/>
</dbReference>
<accession>A0ABU0K8C9</accession>
<reference evidence="5 6" key="1">
    <citation type="submission" date="2023-07" db="EMBL/GenBank/DDBJ databases">
        <title>Genomic Encyclopedia of Type Strains, Phase IV (KMG-IV): sequencing the most valuable type-strain genomes for metagenomic binning, comparative biology and taxonomic classification.</title>
        <authorList>
            <person name="Goeker M."/>
        </authorList>
    </citation>
    <scope>NUCLEOTIDE SEQUENCE [LARGE SCALE GENOMIC DNA]</scope>
    <source>
        <strain evidence="5 6">DSM 40573</strain>
    </source>
</reference>
<evidence type="ECO:0000259" key="4">
    <source>
        <dbReference type="Pfam" id="PF05193"/>
    </source>
</evidence>
<feature type="region of interest" description="Disordered" evidence="2">
    <location>
        <begin position="208"/>
        <end position="246"/>
    </location>
</feature>
<dbReference type="InterPro" id="IPR011249">
    <property type="entry name" value="Metalloenz_LuxS/M16"/>
</dbReference>
<evidence type="ECO:0000256" key="2">
    <source>
        <dbReference type="SAM" id="MobiDB-lite"/>
    </source>
</evidence>
<dbReference type="Pfam" id="PF05193">
    <property type="entry name" value="Peptidase_M16_C"/>
    <property type="match status" value="1"/>
</dbReference>
<dbReference type="EMBL" id="JAUSWC010000002">
    <property type="protein sequence ID" value="MDQ0485610.1"/>
    <property type="molecule type" value="Genomic_DNA"/>
</dbReference>
<gene>
    <name evidence="5" type="ORF">QO019_000441</name>
</gene>
<keyword evidence="6" id="KW-1185">Reference proteome</keyword>
<name>A0ABU0K8C9_9ACTN</name>
<dbReference type="InterPro" id="IPR050361">
    <property type="entry name" value="MPP/UQCRC_Complex"/>
</dbReference>
<dbReference type="RefSeq" id="WP_136239708.1">
    <property type="nucleotide sequence ID" value="NZ_JAUSWC010000002.1"/>
</dbReference>
<feature type="domain" description="Peptidase M16 N-terminal" evidence="3">
    <location>
        <begin position="12"/>
        <end position="128"/>
    </location>
</feature>
<evidence type="ECO:0000313" key="5">
    <source>
        <dbReference type="EMBL" id="MDQ0485610.1"/>
    </source>
</evidence>
<evidence type="ECO:0000313" key="6">
    <source>
        <dbReference type="Proteomes" id="UP001236795"/>
    </source>
</evidence>
<dbReference type="Gene3D" id="3.30.830.10">
    <property type="entry name" value="Metalloenzyme, LuxS/M16 peptidase-like"/>
    <property type="match status" value="2"/>
</dbReference>
<evidence type="ECO:0000256" key="1">
    <source>
        <dbReference type="ARBA" id="ARBA00007261"/>
    </source>
</evidence>
<dbReference type="PANTHER" id="PTHR11851:SF49">
    <property type="entry name" value="MITOCHONDRIAL-PROCESSING PEPTIDASE SUBUNIT ALPHA"/>
    <property type="match status" value="1"/>
</dbReference>
<comment type="similarity">
    <text evidence="1">Belongs to the peptidase M16 family.</text>
</comment>
<feature type="domain" description="Peptidase M16 C-terminal" evidence="4">
    <location>
        <begin position="166"/>
        <end position="351"/>
    </location>
</feature>
<protein>
    <submittedName>
        <fullName evidence="5">Zn-dependent peptidase</fullName>
    </submittedName>
</protein>
<sequence length="424" mass="45033">MRQLTLDNGLRVVLDARGDAPAVGVAVHYGTGFRGDPVGRSGFAHLFEHLMFQGSGRVAPGEHFSVVQGSGGTAGGSTHQDHTDFYQVAPTAALERLLFLEADRMAGLRLTEEGLRAQLRVIREEIRTQVTGRPYGGFPWTVLPGVLYTSYANGHNGYGDIEGLHDVTPEECAAFHETHYAPSRAVLTVSGGFDETEAAELVRRHFGPLPPRPAATPVSLAEPPPAGTRTGTHEDGHAPLPALALGHRMPDPARRLPAYAAHMVLSALLTGTASGLLTHRLVAKTGLAAAVRSACGFFGPLLARDPDTFHVVVTLRPETSPDDVLAETDDVLRLLGRQGPTPGELERTRAQIRVSLARGHDSLLQRTRQTGAFTLLHNRAALADDLPGLVAATGADDVAAAARSLLSTPRAVLDLRTTREAAPA</sequence>
<evidence type="ECO:0000259" key="3">
    <source>
        <dbReference type="Pfam" id="PF00675"/>
    </source>
</evidence>
<dbReference type="Proteomes" id="UP001236795">
    <property type="component" value="Unassembled WGS sequence"/>
</dbReference>
<dbReference type="PANTHER" id="PTHR11851">
    <property type="entry name" value="METALLOPROTEASE"/>
    <property type="match status" value="1"/>
</dbReference>
<comment type="caution">
    <text evidence="5">The sequence shown here is derived from an EMBL/GenBank/DDBJ whole genome shotgun (WGS) entry which is preliminary data.</text>
</comment>